<dbReference type="InterPro" id="IPR051257">
    <property type="entry name" value="Diverse_CBS-Domain"/>
</dbReference>
<evidence type="ECO:0000259" key="4">
    <source>
        <dbReference type="PROSITE" id="PS51671"/>
    </source>
</evidence>
<dbReference type="eggNOG" id="COG0517">
    <property type="taxonomic scope" value="Bacteria"/>
</dbReference>
<evidence type="ECO:0000313" key="6">
    <source>
        <dbReference type="Proteomes" id="UP000019050"/>
    </source>
</evidence>
<dbReference type="InterPro" id="IPR000644">
    <property type="entry name" value="CBS_dom"/>
</dbReference>
<proteinExistence type="predicted"/>
<dbReference type="SUPFAM" id="SSF55021">
    <property type="entry name" value="ACT-like"/>
    <property type="match status" value="1"/>
</dbReference>
<dbReference type="InterPro" id="IPR045865">
    <property type="entry name" value="ACT-like_dom_sf"/>
</dbReference>
<name>W1Q6C2_ABIDE</name>
<dbReference type="InterPro" id="IPR002912">
    <property type="entry name" value="ACT_dom"/>
</dbReference>
<protein>
    <submittedName>
        <fullName evidence="5">CBS domain protein</fullName>
    </submittedName>
</protein>
<feature type="domain" description="CBS" evidence="3">
    <location>
        <begin position="81"/>
        <end position="138"/>
    </location>
</feature>
<keyword evidence="1 2" id="KW-0129">CBS domain</keyword>
<dbReference type="SUPFAM" id="SSF54631">
    <property type="entry name" value="CBS-domain pair"/>
    <property type="match status" value="1"/>
</dbReference>
<dbReference type="Proteomes" id="UP000019050">
    <property type="component" value="Unassembled WGS sequence"/>
</dbReference>
<dbReference type="EMBL" id="ACIN03000004">
    <property type="protein sequence ID" value="ESK66034.1"/>
    <property type="molecule type" value="Genomic_DNA"/>
</dbReference>
<accession>W1Q6C2</accession>
<dbReference type="AlphaFoldDB" id="W1Q6C2"/>
<dbReference type="PANTHER" id="PTHR43080:SF2">
    <property type="entry name" value="CBS DOMAIN-CONTAINING PROTEIN"/>
    <property type="match status" value="1"/>
</dbReference>
<dbReference type="Pfam" id="PF00571">
    <property type="entry name" value="CBS"/>
    <property type="match status" value="2"/>
</dbReference>
<dbReference type="PROSITE" id="PS51671">
    <property type="entry name" value="ACT"/>
    <property type="match status" value="1"/>
</dbReference>
<evidence type="ECO:0000256" key="2">
    <source>
        <dbReference type="PROSITE-ProRule" id="PRU00703"/>
    </source>
</evidence>
<dbReference type="PROSITE" id="PS51371">
    <property type="entry name" value="CBS"/>
    <property type="match status" value="2"/>
</dbReference>
<dbReference type="PANTHER" id="PTHR43080">
    <property type="entry name" value="CBS DOMAIN-CONTAINING PROTEIN CBSX3, MITOCHONDRIAL"/>
    <property type="match status" value="1"/>
</dbReference>
<feature type="domain" description="CBS" evidence="3">
    <location>
        <begin position="7"/>
        <end position="62"/>
    </location>
</feature>
<reference evidence="5" key="1">
    <citation type="submission" date="2013-06" db="EMBL/GenBank/DDBJ databases">
        <authorList>
            <person name="Weinstock G."/>
            <person name="Sodergren E."/>
            <person name="Clifton S."/>
            <person name="Fulton L."/>
            <person name="Fulton B."/>
            <person name="Courtney L."/>
            <person name="Fronick C."/>
            <person name="Harrison M."/>
            <person name="Strong C."/>
            <person name="Farmer C."/>
            <person name="Delahaunty K."/>
            <person name="Markovic C."/>
            <person name="Hall O."/>
            <person name="Minx P."/>
            <person name="Tomlinson C."/>
            <person name="Mitreva M."/>
            <person name="Nelson J."/>
            <person name="Hou S."/>
            <person name="Wollam A."/>
            <person name="Pepin K.H."/>
            <person name="Johnson M."/>
            <person name="Bhonagiri V."/>
            <person name="Nash W.E."/>
            <person name="Warren W."/>
            <person name="Chinwalla A."/>
            <person name="Mardis E.R."/>
            <person name="Wilson R.K."/>
        </authorList>
    </citation>
    <scope>NUCLEOTIDE SEQUENCE [LARGE SCALE GENOMIC DNA]</scope>
    <source>
        <strain evidence="5">ATCC 49176</strain>
    </source>
</reference>
<dbReference type="SMART" id="SM00116">
    <property type="entry name" value="CBS"/>
    <property type="match status" value="2"/>
</dbReference>
<dbReference type="OrthoDB" id="9802114at2"/>
<dbReference type="Gene3D" id="3.10.580.10">
    <property type="entry name" value="CBS-domain"/>
    <property type="match status" value="1"/>
</dbReference>
<comment type="caution">
    <text evidence="5">The sequence shown here is derived from an EMBL/GenBank/DDBJ whole genome shotgun (WGS) entry which is preliminary data.</text>
</comment>
<gene>
    <name evidence="5" type="ORF">GCWU000182_000768</name>
</gene>
<evidence type="ECO:0000313" key="5">
    <source>
        <dbReference type="EMBL" id="ESK66034.1"/>
    </source>
</evidence>
<dbReference type="STRING" id="592010.GCWU000182_000768"/>
<dbReference type="InterPro" id="IPR046342">
    <property type="entry name" value="CBS_dom_sf"/>
</dbReference>
<organism evidence="5 6">
    <name type="scientific">Abiotrophia defectiva ATCC 49176</name>
    <dbReference type="NCBI Taxonomy" id="592010"/>
    <lineage>
        <taxon>Bacteria</taxon>
        <taxon>Bacillati</taxon>
        <taxon>Bacillota</taxon>
        <taxon>Bacilli</taxon>
        <taxon>Lactobacillales</taxon>
        <taxon>Aerococcaceae</taxon>
        <taxon>Abiotrophia</taxon>
    </lineage>
</organism>
<sequence>MYVKNYMSTDLVTITPDTTVIKALDLMRQHDIHRLPVVVKGQLVGLLTESVIAKNSPSTATSLSVHELNYLLNKTTAADIMIRRVITTSPDALLEQAASEMRNMDVGVLVVMDHAQLVGIITDKDIFEAFIDINGYYTPGTRFVVEVEDDKIGILEDLGETTAKHNWSITQMNVYHLDDKTNVVVHVDTQDSEEVARVFQEKGYKVSGVFVKPE</sequence>
<dbReference type="RefSeq" id="WP_023391419.1">
    <property type="nucleotide sequence ID" value="NZ_KI535340.1"/>
</dbReference>
<dbReference type="GeneID" id="84816855"/>
<dbReference type="HOGENOM" id="CLU_040681_6_0_9"/>
<evidence type="ECO:0000259" key="3">
    <source>
        <dbReference type="PROSITE" id="PS51371"/>
    </source>
</evidence>
<dbReference type="CDD" id="cd04584">
    <property type="entry name" value="CBS_pair_AcuB_like"/>
    <property type="match status" value="1"/>
</dbReference>
<keyword evidence="6" id="KW-1185">Reference proteome</keyword>
<feature type="domain" description="ACT" evidence="4">
    <location>
        <begin position="143"/>
        <end position="214"/>
    </location>
</feature>
<evidence type="ECO:0000256" key="1">
    <source>
        <dbReference type="ARBA" id="ARBA00023122"/>
    </source>
</evidence>